<dbReference type="EMBL" id="JAACJJ010000059">
    <property type="protein sequence ID" value="KAF5309406.1"/>
    <property type="molecule type" value="Genomic_DNA"/>
</dbReference>
<comment type="caution">
    <text evidence="1">The sequence shown here is derived from an EMBL/GenBank/DDBJ whole genome shotgun (WGS) entry which is preliminary data.</text>
</comment>
<evidence type="ECO:0000313" key="2">
    <source>
        <dbReference type="Proteomes" id="UP000567179"/>
    </source>
</evidence>
<proteinExistence type="predicted"/>
<organism evidence="1 2">
    <name type="scientific">Psilocybe cf. subviscida</name>
    <dbReference type="NCBI Taxonomy" id="2480587"/>
    <lineage>
        <taxon>Eukaryota</taxon>
        <taxon>Fungi</taxon>
        <taxon>Dikarya</taxon>
        <taxon>Basidiomycota</taxon>
        <taxon>Agaricomycotina</taxon>
        <taxon>Agaricomycetes</taxon>
        <taxon>Agaricomycetidae</taxon>
        <taxon>Agaricales</taxon>
        <taxon>Agaricineae</taxon>
        <taxon>Strophariaceae</taxon>
        <taxon>Psilocybe</taxon>
    </lineage>
</organism>
<dbReference type="Proteomes" id="UP000567179">
    <property type="component" value="Unassembled WGS sequence"/>
</dbReference>
<evidence type="ECO:0000313" key="1">
    <source>
        <dbReference type="EMBL" id="KAF5309406.1"/>
    </source>
</evidence>
<gene>
    <name evidence="1" type="ORF">D9619_012376</name>
</gene>
<dbReference type="Gene3D" id="3.80.10.10">
    <property type="entry name" value="Ribonuclease Inhibitor"/>
    <property type="match status" value="1"/>
</dbReference>
<keyword evidence="2" id="KW-1185">Reference proteome</keyword>
<sequence length="398" mass="44062">MHATTNSLFPPNLVFPDASTIYIECTPQEIVGLALPDIQLGVMRLVVGTDFAQRPAYLGQHFDANLMVVSLLDMVLALYVRGRDDVHSLIIYVDAITSLHWQGWLQLVDPACLPDSIISLAITASPSYSLADIMQETHSYELDERKISTKVLYEVKASVDGLFLLAGNPIAGVMNSLKVTRPVDPRFFKDYYHDHIHNLQSFLSAASNLKKLEVPLYLRHSLTPLLQFCQDLRSLSSIEILSSNDFSYDHSDSFAPAETDLLKETFASTITRLPNLEALTFPAFLMTKQLLLALSSLPKLDKLAVSASPGLEAESAIVQASLVFRRPLPKMQTLNLLIIEVGSESEVRVPLHQRTKAVAPNATIQRSVIGLKETAHNPDLTLQLQQATGPSFINFRLS</sequence>
<dbReference type="InterPro" id="IPR032675">
    <property type="entry name" value="LRR_dom_sf"/>
</dbReference>
<dbReference type="AlphaFoldDB" id="A0A8H5ARK6"/>
<name>A0A8H5ARK6_9AGAR</name>
<accession>A0A8H5ARK6</accession>
<protein>
    <submittedName>
        <fullName evidence="1">Uncharacterized protein</fullName>
    </submittedName>
</protein>
<dbReference type="SUPFAM" id="SSF52047">
    <property type="entry name" value="RNI-like"/>
    <property type="match status" value="1"/>
</dbReference>
<reference evidence="1 2" key="1">
    <citation type="journal article" date="2020" name="ISME J.">
        <title>Uncovering the hidden diversity of litter-decomposition mechanisms in mushroom-forming fungi.</title>
        <authorList>
            <person name="Floudas D."/>
            <person name="Bentzer J."/>
            <person name="Ahren D."/>
            <person name="Johansson T."/>
            <person name="Persson P."/>
            <person name="Tunlid A."/>
        </authorList>
    </citation>
    <scope>NUCLEOTIDE SEQUENCE [LARGE SCALE GENOMIC DNA]</scope>
    <source>
        <strain evidence="1 2">CBS 101986</strain>
    </source>
</reference>